<evidence type="ECO:0000256" key="1">
    <source>
        <dbReference type="ARBA" id="ARBA00022614"/>
    </source>
</evidence>
<dbReference type="Pfam" id="PF12799">
    <property type="entry name" value="LRR_4"/>
    <property type="match status" value="1"/>
</dbReference>
<feature type="compositionally biased region" description="Low complexity" evidence="4">
    <location>
        <begin position="112"/>
        <end position="121"/>
    </location>
</feature>
<evidence type="ECO:0000256" key="5">
    <source>
        <dbReference type="SAM" id="Phobius"/>
    </source>
</evidence>
<feature type="compositionally biased region" description="Polar residues" evidence="4">
    <location>
        <begin position="468"/>
        <end position="482"/>
    </location>
</feature>
<dbReference type="Proteomes" id="UP001182556">
    <property type="component" value="Unassembled WGS sequence"/>
</dbReference>
<feature type="region of interest" description="Disordered" evidence="4">
    <location>
        <begin position="468"/>
        <end position="505"/>
    </location>
</feature>
<keyword evidence="5" id="KW-0472">Membrane</keyword>
<feature type="region of interest" description="Disordered" evidence="4">
    <location>
        <begin position="26"/>
        <end position="63"/>
    </location>
</feature>
<proteinExistence type="predicted"/>
<feature type="region of interest" description="Disordered" evidence="4">
    <location>
        <begin position="112"/>
        <end position="146"/>
    </location>
</feature>
<feature type="region of interest" description="Disordered" evidence="4">
    <location>
        <begin position="238"/>
        <end position="266"/>
    </location>
</feature>
<dbReference type="PANTHER" id="PTHR48060:SF21">
    <property type="entry name" value="L DOMAIN-LIKE PROTEIN"/>
    <property type="match status" value="1"/>
</dbReference>
<evidence type="ECO:0000256" key="4">
    <source>
        <dbReference type="SAM" id="MobiDB-lite"/>
    </source>
</evidence>
<feature type="compositionally biased region" description="Pro residues" evidence="4">
    <location>
        <begin position="26"/>
        <end position="35"/>
    </location>
</feature>
<feature type="compositionally biased region" description="Low complexity" evidence="4">
    <location>
        <begin position="488"/>
        <end position="505"/>
    </location>
</feature>
<dbReference type="InterPro" id="IPR001611">
    <property type="entry name" value="Leu-rich_rpt"/>
</dbReference>
<keyword evidence="2" id="KW-0732">Signal</keyword>
<dbReference type="EMBL" id="JAODAN010000009">
    <property type="protein sequence ID" value="KAK1922233.1"/>
    <property type="molecule type" value="Genomic_DNA"/>
</dbReference>
<feature type="region of interest" description="Disordered" evidence="4">
    <location>
        <begin position="290"/>
        <end position="320"/>
    </location>
</feature>
<organism evidence="6 7">
    <name type="scientific">Papiliotrema laurentii</name>
    <name type="common">Cryptococcus laurentii</name>
    <dbReference type="NCBI Taxonomy" id="5418"/>
    <lineage>
        <taxon>Eukaryota</taxon>
        <taxon>Fungi</taxon>
        <taxon>Dikarya</taxon>
        <taxon>Basidiomycota</taxon>
        <taxon>Agaricomycotina</taxon>
        <taxon>Tremellomycetes</taxon>
        <taxon>Tremellales</taxon>
        <taxon>Rhynchogastremaceae</taxon>
        <taxon>Papiliotrema</taxon>
    </lineage>
</organism>
<name>A0AAD9CXK3_PAPLA</name>
<sequence>MSDRKPSLIGFKSRFSILSLLPARHPPLDPNPPSLPSLSSRDHVLSPTRTVASRHPTVVSLNDYDVSPVQSEYPIDVYSPPILPPVVPVPAVRRSRKRDSDVIESPFSIWNQSSSSVSSGPDKVESSSRSKRSPHRRPPPLDLRRTKEVYPGVVGVIPTAGTLIPSPVSSSPKTALALRKKAAKGNKVQKQERVRVQDDDPFDVVELESAHQYPSWRGGRVSITPGQVIPDGMLGDTSTIRGVDPSTIALPPRSKSRTTRADRSHLSPELDSVLHDVVLTPTYLGLSRSPAVPATPSPVSPTDARWSSMSGGSRPYKPSRHKTLLETIKRGSRMLMEPKTERSLRGLREQEAQEMARFRLATRPARIAEESTGFSSHSPNLHPTAHAYPRKSPGAREWNIGLGVSVGTVDGKKNKGDDGKMWKAAKDKEEKLQRQRMWKWLILLVIVLLAALVIGLCTSLLTRASNRNRSSGAVSTGTNGTADSAGHSAAPDSSTSPSPYQSPSSVPSRTLATCLELFTTSASTSPLTYPCSDCVPLLTSTTNDYEFALENANSTGVGAALQFCALNDIYRATSGNGLHESGWMKDGSPCGWAGVTCDARGRVTELKMKYPDIPDHIPESVNRLVGLTSLRMMGNSTIPSGQFPSSVLSLSNLTTLDIEYTGLTGQISVIDFGKAQKLSSLILVNNGQLGNALPILSTNSLLRTLAVTGQGLGNFSEQSLPRGLTYLDLSYNQLGGTVPSLSTLQSLQTLYLTNNNYTSPPTSLPPPLTSLSLTANSNLAGFMPSSICSSSALTNCDLRSTGLRGPNMVPGALSGIFAPTALGGSTSVVAVGASSTTSTAASASSGATSGGKVCGQCRFV</sequence>
<feature type="region of interest" description="Disordered" evidence="4">
    <location>
        <begin position="370"/>
        <end position="394"/>
    </location>
</feature>
<feature type="compositionally biased region" description="Polar residues" evidence="4">
    <location>
        <begin position="372"/>
        <end position="381"/>
    </location>
</feature>
<dbReference type="Gene3D" id="3.80.10.10">
    <property type="entry name" value="Ribonuclease Inhibitor"/>
    <property type="match status" value="1"/>
</dbReference>
<evidence type="ECO:0000256" key="3">
    <source>
        <dbReference type="ARBA" id="ARBA00022737"/>
    </source>
</evidence>
<dbReference type="InterPro" id="IPR053211">
    <property type="entry name" value="DNA_repair-toleration"/>
</dbReference>
<dbReference type="InterPro" id="IPR025875">
    <property type="entry name" value="Leu-rich_rpt_4"/>
</dbReference>
<accession>A0AAD9CXK3</accession>
<dbReference type="PANTHER" id="PTHR48060">
    <property type="entry name" value="DNA DAMAGE-REPAIR/TOLERATION PROTEIN DRT100"/>
    <property type="match status" value="1"/>
</dbReference>
<comment type="caution">
    <text evidence="6">The sequence shown here is derived from an EMBL/GenBank/DDBJ whole genome shotgun (WGS) entry which is preliminary data.</text>
</comment>
<keyword evidence="5" id="KW-1133">Transmembrane helix</keyword>
<gene>
    <name evidence="6" type="ORF">DB88DRAFT_388570</name>
</gene>
<feature type="compositionally biased region" description="Basic residues" evidence="4">
    <location>
        <begin position="129"/>
        <end position="138"/>
    </location>
</feature>
<feature type="transmembrane region" description="Helical" evidence="5">
    <location>
        <begin position="440"/>
        <end position="461"/>
    </location>
</feature>
<dbReference type="AlphaFoldDB" id="A0AAD9CXK3"/>
<evidence type="ECO:0000313" key="7">
    <source>
        <dbReference type="Proteomes" id="UP001182556"/>
    </source>
</evidence>
<evidence type="ECO:0000256" key="2">
    <source>
        <dbReference type="ARBA" id="ARBA00022729"/>
    </source>
</evidence>
<keyword evidence="7" id="KW-1185">Reference proteome</keyword>
<evidence type="ECO:0000313" key="6">
    <source>
        <dbReference type="EMBL" id="KAK1922233.1"/>
    </source>
</evidence>
<keyword evidence="5" id="KW-0812">Transmembrane</keyword>
<protein>
    <recommendedName>
        <fullName evidence="8">Leucine-rich repeat-containing N-terminal plant-type domain-containing protein</fullName>
    </recommendedName>
</protein>
<keyword evidence="3" id="KW-0677">Repeat</keyword>
<dbReference type="InterPro" id="IPR032675">
    <property type="entry name" value="LRR_dom_sf"/>
</dbReference>
<dbReference type="PROSITE" id="PS51450">
    <property type="entry name" value="LRR"/>
    <property type="match status" value="1"/>
</dbReference>
<evidence type="ECO:0008006" key="8">
    <source>
        <dbReference type="Google" id="ProtNLM"/>
    </source>
</evidence>
<keyword evidence="1" id="KW-0433">Leucine-rich repeat</keyword>
<dbReference type="SUPFAM" id="SSF52058">
    <property type="entry name" value="L domain-like"/>
    <property type="match status" value="1"/>
</dbReference>
<reference evidence="6" key="1">
    <citation type="submission" date="2023-02" db="EMBL/GenBank/DDBJ databases">
        <title>Identification and recombinant expression of a fungal hydrolase from Papiliotrema laurentii that hydrolyzes apple cutin and clears colloidal polyester polyurethane.</title>
        <authorList>
            <consortium name="DOE Joint Genome Institute"/>
            <person name="Roman V.A."/>
            <person name="Bojanowski C."/>
            <person name="Crable B.R."/>
            <person name="Wagner D.N."/>
            <person name="Hung C.S."/>
            <person name="Nadeau L.J."/>
            <person name="Schratz L."/>
            <person name="Haridas S."/>
            <person name="Pangilinan J."/>
            <person name="Lipzen A."/>
            <person name="Na H."/>
            <person name="Yan M."/>
            <person name="Ng V."/>
            <person name="Grigoriev I.V."/>
            <person name="Spatafora J.W."/>
            <person name="Barlow D."/>
            <person name="Biffinger J."/>
            <person name="Kelley-Loughnane N."/>
            <person name="Varaljay V.A."/>
            <person name="Crookes-Goodson W.J."/>
        </authorList>
    </citation>
    <scope>NUCLEOTIDE SEQUENCE</scope>
    <source>
        <strain evidence="6">5307AH</strain>
    </source>
</reference>